<evidence type="ECO:0000256" key="3">
    <source>
        <dbReference type="ARBA" id="ARBA00023163"/>
    </source>
</evidence>
<feature type="domain" description="HTH araC/xylS-type" evidence="4">
    <location>
        <begin position="184"/>
        <end position="282"/>
    </location>
</feature>
<dbReference type="Proteomes" id="UP000693672">
    <property type="component" value="Unassembled WGS sequence"/>
</dbReference>
<keyword evidence="6" id="KW-1185">Reference proteome</keyword>
<evidence type="ECO:0000313" key="5">
    <source>
        <dbReference type="EMBL" id="CAG7618268.1"/>
    </source>
</evidence>
<keyword evidence="1" id="KW-0805">Transcription regulation</keyword>
<dbReference type="InterPro" id="IPR018060">
    <property type="entry name" value="HTH_AraC"/>
</dbReference>
<dbReference type="EMBL" id="CAJVAS010000007">
    <property type="protein sequence ID" value="CAG7618268.1"/>
    <property type="molecule type" value="Genomic_DNA"/>
</dbReference>
<dbReference type="RefSeq" id="WP_218091886.1">
    <property type="nucleotide sequence ID" value="NZ_CAJVAS010000007.1"/>
</dbReference>
<dbReference type="Pfam" id="PF12833">
    <property type="entry name" value="HTH_18"/>
    <property type="match status" value="1"/>
</dbReference>
<sequence length="285" mass="32687">MTPAEPSRSSKKPYLLEHASRSGSFNMPQNHAHDSYEIYYMKAGNRYYFIKDRSYLVREGELVLIEPMVLHKTTEAFSPQHERVLINFKPSWLSQMLAEIDVDVLTAFGVSPVIRPEGRDQAYVQQLIAAMLAEQDNKEPGSEGCIKLLMTELLLWLYRYVSKLSAEHGLERADHPTTLHRKVSDMVKHINEHYPEPLSLKGISEHFHISPYYLCRIFKEATGFTLIEYIQRLRVHEAQKLLQSTQLPVSGIAERVGFDSGTHFGRVFKSVSGMSPLQYRKTFGA</sequence>
<dbReference type="SMART" id="SM00342">
    <property type="entry name" value="HTH_ARAC"/>
    <property type="match status" value="1"/>
</dbReference>
<dbReference type="GO" id="GO:0003700">
    <property type="term" value="F:DNA-binding transcription factor activity"/>
    <property type="evidence" value="ECO:0007669"/>
    <property type="project" value="InterPro"/>
</dbReference>
<evidence type="ECO:0000313" key="6">
    <source>
        <dbReference type="Proteomes" id="UP000693672"/>
    </source>
</evidence>
<dbReference type="PROSITE" id="PS00041">
    <property type="entry name" value="HTH_ARAC_FAMILY_1"/>
    <property type="match status" value="1"/>
</dbReference>
<evidence type="ECO:0000256" key="2">
    <source>
        <dbReference type="ARBA" id="ARBA00023125"/>
    </source>
</evidence>
<proteinExistence type="predicted"/>
<dbReference type="InterPro" id="IPR018062">
    <property type="entry name" value="HTH_AraC-typ_CS"/>
</dbReference>
<organism evidence="5 6">
    <name type="scientific">Paenibacillus solanacearum</name>
    <dbReference type="NCBI Taxonomy" id="2048548"/>
    <lineage>
        <taxon>Bacteria</taxon>
        <taxon>Bacillati</taxon>
        <taxon>Bacillota</taxon>
        <taxon>Bacilli</taxon>
        <taxon>Bacillales</taxon>
        <taxon>Paenibacillaceae</taxon>
        <taxon>Paenibacillus</taxon>
    </lineage>
</organism>
<name>A0A916NWN4_9BACL</name>
<evidence type="ECO:0000256" key="1">
    <source>
        <dbReference type="ARBA" id="ARBA00023015"/>
    </source>
</evidence>
<dbReference type="InterPro" id="IPR003313">
    <property type="entry name" value="AraC-bd"/>
</dbReference>
<keyword evidence="2" id="KW-0238">DNA-binding</keyword>
<dbReference type="GO" id="GO:0043565">
    <property type="term" value="F:sequence-specific DNA binding"/>
    <property type="evidence" value="ECO:0007669"/>
    <property type="project" value="InterPro"/>
</dbReference>
<comment type="caution">
    <text evidence="5">The sequence shown here is derived from an EMBL/GenBank/DDBJ whole genome shotgun (WGS) entry which is preliminary data.</text>
</comment>
<protein>
    <submittedName>
        <fullName evidence="5">HTH-type transcriptional activator RhaR</fullName>
    </submittedName>
</protein>
<evidence type="ECO:0000259" key="4">
    <source>
        <dbReference type="PROSITE" id="PS01124"/>
    </source>
</evidence>
<keyword evidence="3" id="KW-0804">Transcription</keyword>
<accession>A0A916NWN4</accession>
<dbReference type="AlphaFoldDB" id="A0A916NWN4"/>
<gene>
    <name evidence="5" type="primary">rhaR_25</name>
    <name evidence="5" type="ORF">PAESOLCIP111_02098</name>
</gene>
<dbReference type="PANTHER" id="PTHR43280:SF28">
    <property type="entry name" value="HTH-TYPE TRANSCRIPTIONAL ACTIVATOR RHAS"/>
    <property type="match status" value="1"/>
</dbReference>
<dbReference type="PROSITE" id="PS01124">
    <property type="entry name" value="HTH_ARAC_FAMILY_2"/>
    <property type="match status" value="1"/>
</dbReference>
<reference evidence="5" key="1">
    <citation type="submission" date="2021-06" db="EMBL/GenBank/DDBJ databases">
        <authorList>
            <person name="Criscuolo A."/>
        </authorList>
    </citation>
    <scope>NUCLEOTIDE SEQUENCE</scope>
    <source>
        <strain evidence="5">CIP111600</strain>
    </source>
</reference>
<dbReference type="PANTHER" id="PTHR43280">
    <property type="entry name" value="ARAC-FAMILY TRANSCRIPTIONAL REGULATOR"/>
    <property type="match status" value="1"/>
</dbReference>
<dbReference type="Pfam" id="PF02311">
    <property type="entry name" value="AraC_binding"/>
    <property type="match status" value="1"/>
</dbReference>